<reference evidence="2 3" key="1">
    <citation type="submission" date="2017-05" db="EMBL/GenBank/DDBJ databases">
        <authorList>
            <person name="Varghese N."/>
            <person name="Submissions S."/>
        </authorList>
    </citation>
    <scope>NUCLEOTIDE SEQUENCE [LARGE SCALE GENOMIC DNA]</scope>
    <source>
        <strain evidence="2 3">DSM 29506</strain>
    </source>
</reference>
<evidence type="ECO:0000313" key="2">
    <source>
        <dbReference type="EMBL" id="SMO46022.1"/>
    </source>
</evidence>
<sequence>MRYTALFTLFMAAPLTAETALTADQFDAYTRGKTFYYAEAGTPYGGEEYLENRRVRWSFLDGRCKDGHWYEDAGQICFVYEDMPDPQCWAFFDTPGGLMARFENDSAATTLYETQKTDKPMQCMGPDVGV</sequence>
<dbReference type="AlphaFoldDB" id="A0A521BG23"/>
<name>A0A521BG23_9RHOB</name>
<keyword evidence="3" id="KW-1185">Reference proteome</keyword>
<feature type="chain" id="PRO_5021861186" evidence="1">
    <location>
        <begin position="18"/>
        <end position="130"/>
    </location>
</feature>
<gene>
    <name evidence="2" type="ORF">SAMN06265173_10342</name>
</gene>
<dbReference type="RefSeq" id="WP_142492090.1">
    <property type="nucleotide sequence ID" value="NZ_FXTO01000003.1"/>
</dbReference>
<organism evidence="2 3">
    <name type="scientific">Thalassovita litoralis</name>
    <dbReference type="NCBI Taxonomy" id="1010611"/>
    <lineage>
        <taxon>Bacteria</taxon>
        <taxon>Pseudomonadati</taxon>
        <taxon>Pseudomonadota</taxon>
        <taxon>Alphaproteobacteria</taxon>
        <taxon>Rhodobacterales</taxon>
        <taxon>Roseobacteraceae</taxon>
        <taxon>Thalassovita</taxon>
    </lineage>
</organism>
<evidence type="ECO:0000313" key="3">
    <source>
        <dbReference type="Proteomes" id="UP000316030"/>
    </source>
</evidence>
<accession>A0A521BG23</accession>
<keyword evidence="1" id="KW-0732">Signal</keyword>
<protein>
    <submittedName>
        <fullName evidence="2">Uncharacterized protein</fullName>
    </submittedName>
</protein>
<dbReference type="OrthoDB" id="7304934at2"/>
<evidence type="ECO:0000256" key="1">
    <source>
        <dbReference type="SAM" id="SignalP"/>
    </source>
</evidence>
<proteinExistence type="predicted"/>
<dbReference type="EMBL" id="FXTO01000003">
    <property type="protein sequence ID" value="SMO46022.1"/>
    <property type="molecule type" value="Genomic_DNA"/>
</dbReference>
<feature type="signal peptide" evidence="1">
    <location>
        <begin position="1"/>
        <end position="17"/>
    </location>
</feature>
<dbReference type="Proteomes" id="UP000316030">
    <property type="component" value="Unassembled WGS sequence"/>
</dbReference>